<dbReference type="Pfam" id="PF00756">
    <property type="entry name" value="Esterase"/>
    <property type="match status" value="1"/>
</dbReference>
<dbReference type="OrthoDB" id="9784036at2"/>
<dbReference type="AlphaFoldDB" id="A0A1C0YDD7"/>
<dbReference type="STRING" id="33978.A6M13_13875"/>
<dbReference type="SUPFAM" id="SSF53474">
    <property type="entry name" value="alpha/beta-Hydrolases"/>
    <property type="match status" value="1"/>
</dbReference>
<dbReference type="PANTHER" id="PTHR40841:SF2">
    <property type="entry name" value="SIDEROPHORE-DEGRADING ESTERASE (EUROFUNG)"/>
    <property type="match status" value="1"/>
</dbReference>
<gene>
    <name evidence="3" type="ORF">A6M13_13875</name>
</gene>
<comment type="similarity">
    <text evidence="1">Belongs to the esterase D family.</text>
</comment>
<dbReference type="RefSeq" id="WP_066545154.1">
    <property type="nucleotide sequence ID" value="NZ_MASJ01000016.1"/>
</dbReference>
<dbReference type="InterPro" id="IPR000801">
    <property type="entry name" value="Esterase-like"/>
</dbReference>
<accession>A0A1C0YDD7</accession>
<dbReference type="InterPro" id="IPR029058">
    <property type="entry name" value="AB_hydrolase_fold"/>
</dbReference>
<reference evidence="3 4" key="1">
    <citation type="submission" date="2016-07" db="EMBL/GenBank/DDBJ databases">
        <title>Caryophanon tenue genome sequencing.</title>
        <authorList>
            <person name="Verma A."/>
            <person name="Pal Y."/>
            <person name="Krishnamurthi S."/>
        </authorList>
    </citation>
    <scope>NUCLEOTIDE SEQUENCE [LARGE SCALE GENOMIC DNA]</scope>
    <source>
        <strain evidence="3 4">DSM 14152</strain>
    </source>
</reference>
<sequence>MYSTYTNYDYPIDVFVPNEPAPAEGFPVLVVLDGHRYTNMFFEAMQNQLRIRQKTNVIAHILVSVGHQQDDTTNRRFYDFTAPAAAYHFPLRRGRQMKPVRAGGAVNFQQFLEHELLPMIHAQYDTNPQKVSLFGHSLGGLFSLWCYLTKPQLFQHYVAVSPSIWWNHHELLQVLRETKTYISTPLAIYVGGHEGDMVDDALTFYKHRHAAQPHVEFYVALEENHASVIPTTMSKMLRFISRH</sequence>
<dbReference type="GO" id="GO:0016788">
    <property type="term" value="F:hydrolase activity, acting on ester bonds"/>
    <property type="evidence" value="ECO:0007669"/>
    <property type="project" value="TreeGrafter"/>
</dbReference>
<protein>
    <submittedName>
        <fullName evidence="3">Alpha/beta hydrolase</fullName>
    </submittedName>
</protein>
<comment type="caution">
    <text evidence="3">The sequence shown here is derived from an EMBL/GenBank/DDBJ whole genome shotgun (WGS) entry which is preliminary data.</text>
</comment>
<evidence type="ECO:0000313" key="3">
    <source>
        <dbReference type="EMBL" id="OCS85133.1"/>
    </source>
</evidence>
<dbReference type="EMBL" id="MASJ01000016">
    <property type="protein sequence ID" value="OCS85133.1"/>
    <property type="molecule type" value="Genomic_DNA"/>
</dbReference>
<evidence type="ECO:0000256" key="1">
    <source>
        <dbReference type="ARBA" id="ARBA00005622"/>
    </source>
</evidence>
<dbReference type="Gene3D" id="3.40.50.1820">
    <property type="entry name" value="alpha/beta hydrolase"/>
    <property type="match status" value="1"/>
</dbReference>
<organism evidence="3 4">
    <name type="scientific">Caryophanon tenue</name>
    <dbReference type="NCBI Taxonomy" id="33978"/>
    <lineage>
        <taxon>Bacteria</taxon>
        <taxon>Bacillati</taxon>
        <taxon>Bacillota</taxon>
        <taxon>Bacilli</taxon>
        <taxon>Bacillales</taxon>
        <taxon>Caryophanaceae</taxon>
        <taxon>Caryophanon</taxon>
    </lineage>
</organism>
<name>A0A1C0YDD7_9BACL</name>
<dbReference type="InterPro" id="IPR052558">
    <property type="entry name" value="Siderophore_Hydrolase_D"/>
</dbReference>
<evidence type="ECO:0000313" key="4">
    <source>
        <dbReference type="Proteomes" id="UP000093199"/>
    </source>
</evidence>
<evidence type="ECO:0000256" key="2">
    <source>
        <dbReference type="ARBA" id="ARBA00022801"/>
    </source>
</evidence>
<keyword evidence="2 3" id="KW-0378">Hydrolase</keyword>
<keyword evidence="4" id="KW-1185">Reference proteome</keyword>
<dbReference type="Proteomes" id="UP000093199">
    <property type="component" value="Unassembled WGS sequence"/>
</dbReference>
<proteinExistence type="inferred from homology"/>
<dbReference type="PANTHER" id="PTHR40841">
    <property type="entry name" value="SIDEROPHORE TRIACETYLFUSARININE C ESTERASE"/>
    <property type="match status" value="1"/>
</dbReference>